<evidence type="ECO:0000256" key="1">
    <source>
        <dbReference type="SAM" id="MobiDB-lite"/>
    </source>
</evidence>
<evidence type="ECO:0000313" key="3">
    <source>
        <dbReference type="Proteomes" id="UP000828390"/>
    </source>
</evidence>
<dbReference type="Proteomes" id="UP000828390">
    <property type="component" value="Unassembled WGS sequence"/>
</dbReference>
<feature type="region of interest" description="Disordered" evidence="1">
    <location>
        <begin position="1"/>
        <end position="50"/>
    </location>
</feature>
<accession>A0A9D4GHJ1</accession>
<protein>
    <submittedName>
        <fullName evidence="2">Uncharacterized protein</fullName>
    </submittedName>
</protein>
<dbReference type="EMBL" id="JAIWYP010000006">
    <property type="protein sequence ID" value="KAH3815606.1"/>
    <property type="molecule type" value="Genomic_DNA"/>
</dbReference>
<reference evidence="2" key="2">
    <citation type="submission" date="2020-11" db="EMBL/GenBank/DDBJ databases">
        <authorList>
            <person name="McCartney M.A."/>
            <person name="Auch B."/>
            <person name="Kono T."/>
            <person name="Mallez S."/>
            <person name="Becker A."/>
            <person name="Gohl D.M."/>
            <person name="Silverstein K.A.T."/>
            <person name="Koren S."/>
            <person name="Bechman K.B."/>
            <person name="Herman A."/>
            <person name="Abrahante J.E."/>
            <person name="Garbe J."/>
        </authorList>
    </citation>
    <scope>NUCLEOTIDE SEQUENCE</scope>
    <source>
        <strain evidence="2">Duluth1</strain>
        <tissue evidence="2">Whole animal</tissue>
    </source>
</reference>
<dbReference type="AlphaFoldDB" id="A0A9D4GHJ1"/>
<proteinExistence type="predicted"/>
<gene>
    <name evidence="2" type="ORF">DPMN_144134</name>
</gene>
<reference evidence="2" key="1">
    <citation type="journal article" date="2019" name="bioRxiv">
        <title>The Genome of the Zebra Mussel, Dreissena polymorpha: A Resource for Invasive Species Research.</title>
        <authorList>
            <person name="McCartney M.A."/>
            <person name="Auch B."/>
            <person name="Kono T."/>
            <person name="Mallez S."/>
            <person name="Zhang Y."/>
            <person name="Obille A."/>
            <person name="Becker A."/>
            <person name="Abrahante J.E."/>
            <person name="Garbe J."/>
            <person name="Badalamenti J.P."/>
            <person name="Herman A."/>
            <person name="Mangelson H."/>
            <person name="Liachko I."/>
            <person name="Sullivan S."/>
            <person name="Sone E.D."/>
            <person name="Koren S."/>
            <person name="Silverstein K.A.T."/>
            <person name="Beckman K.B."/>
            <person name="Gohl D.M."/>
        </authorList>
    </citation>
    <scope>NUCLEOTIDE SEQUENCE</scope>
    <source>
        <strain evidence="2">Duluth1</strain>
        <tissue evidence="2">Whole animal</tissue>
    </source>
</reference>
<evidence type="ECO:0000313" key="2">
    <source>
        <dbReference type="EMBL" id="KAH3815606.1"/>
    </source>
</evidence>
<comment type="caution">
    <text evidence="2">The sequence shown here is derived from an EMBL/GenBank/DDBJ whole genome shotgun (WGS) entry which is preliminary data.</text>
</comment>
<organism evidence="2 3">
    <name type="scientific">Dreissena polymorpha</name>
    <name type="common">Zebra mussel</name>
    <name type="synonym">Mytilus polymorpha</name>
    <dbReference type="NCBI Taxonomy" id="45954"/>
    <lineage>
        <taxon>Eukaryota</taxon>
        <taxon>Metazoa</taxon>
        <taxon>Spiralia</taxon>
        <taxon>Lophotrochozoa</taxon>
        <taxon>Mollusca</taxon>
        <taxon>Bivalvia</taxon>
        <taxon>Autobranchia</taxon>
        <taxon>Heteroconchia</taxon>
        <taxon>Euheterodonta</taxon>
        <taxon>Imparidentia</taxon>
        <taxon>Neoheterodontei</taxon>
        <taxon>Myida</taxon>
        <taxon>Dreissenoidea</taxon>
        <taxon>Dreissenidae</taxon>
        <taxon>Dreissena</taxon>
    </lineage>
</organism>
<feature type="compositionally biased region" description="Polar residues" evidence="1">
    <location>
        <begin position="10"/>
        <end position="21"/>
    </location>
</feature>
<name>A0A9D4GHJ1_DREPO</name>
<sequence>MRSPDRASVSELNSPEASSRSPMRAGDRNFTPEGPSQIFTMMGGNLAQHP</sequence>
<keyword evidence="3" id="KW-1185">Reference proteome</keyword>